<comment type="caution">
    <text evidence="2">The sequence shown here is derived from an EMBL/GenBank/DDBJ whole genome shotgun (WGS) entry which is preliminary data.</text>
</comment>
<feature type="transmembrane region" description="Helical" evidence="1">
    <location>
        <begin position="33"/>
        <end position="54"/>
    </location>
</feature>
<dbReference type="RefSeq" id="WP_171560272.1">
    <property type="nucleotide sequence ID" value="NZ_JABFCS010000001.1"/>
</dbReference>
<proteinExistence type="predicted"/>
<evidence type="ECO:0000256" key="1">
    <source>
        <dbReference type="SAM" id="Phobius"/>
    </source>
</evidence>
<reference evidence="2 3" key="1">
    <citation type="submission" date="2020-05" db="EMBL/GenBank/DDBJ databases">
        <authorList>
            <person name="Khan S.A."/>
            <person name="Jeon C.O."/>
            <person name="Chun B.H."/>
        </authorList>
    </citation>
    <scope>NUCLEOTIDE SEQUENCE [LARGE SCALE GENOMIC DNA]</scope>
    <source>
        <strain evidence="2 3">B156</strain>
    </source>
</reference>
<keyword evidence="3" id="KW-1185">Reference proteome</keyword>
<keyword evidence="1" id="KW-1133">Transmembrane helix</keyword>
<evidence type="ECO:0000313" key="3">
    <source>
        <dbReference type="Proteomes" id="UP000552954"/>
    </source>
</evidence>
<reference evidence="2 3" key="2">
    <citation type="submission" date="2020-06" db="EMBL/GenBank/DDBJ databases">
        <title>Ramlibacter rhizophilus sp. nov., isolated from rhizosphere soil of national flower Mugunghwa from South Korea.</title>
        <authorList>
            <person name="Zheng-Fei Y."/>
            <person name="Huan T."/>
        </authorList>
    </citation>
    <scope>NUCLEOTIDE SEQUENCE [LARGE SCALE GENOMIC DNA]</scope>
    <source>
        <strain evidence="2 3">B156</strain>
    </source>
</reference>
<name>A0A849KQE9_9BURK</name>
<protein>
    <submittedName>
        <fullName evidence="2">Uncharacterized protein</fullName>
    </submittedName>
</protein>
<accession>A0A849KQE9</accession>
<sequence length="59" mass="6493">MAVVRTLVLLLLVASAVLFALYAGTGNARYKRLGIVIFKWTVLAALGFFLALTLDRFFS</sequence>
<keyword evidence="1" id="KW-0472">Membrane</keyword>
<organism evidence="2 3">
    <name type="scientific">Ramlibacter montanisoli</name>
    <dbReference type="NCBI Taxonomy" id="2732512"/>
    <lineage>
        <taxon>Bacteria</taxon>
        <taxon>Pseudomonadati</taxon>
        <taxon>Pseudomonadota</taxon>
        <taxon>Betaproteobacteria</taxon>
        <taxon>Burkholderiales</taxon>
        <taxon>Comamonadaceae</taxon>
        <taxon>Ramlibacter</taxon>
    </lineage>
</organism>
<gene>
    <name evidence="2" type="ORF">HK415_14100</name>
</gene>
<keyword evidence="1" id="KW-0812">Transmembrane</keyword>
<dbReference type="Proteomes" id="UP000552954">
    <property type="component" value="Unassembled WGS sequence"/>
</dbReference>
<dbReference type="EMBL" id="JABFCS010000001">
    <property type="protein sequence ID" value="NNU44049.1"/>
    <property type="molecule type" value="Genomic_DNA"/>
</dbReference>
<dbReference type="AlphaFoldDB" id="A0A849KQE9"/>
<evidence type="ECO:0000313" key="2">
    <source>
        <dbReference type="EMBL" id="NNU44049.1"/>
    </source>
</evidence>